<proteinExistence type="predicted"/>
<evidence type="ECO:0000313" key="2">
    <source>
        <dbReference type="EMBL" id="GMI33018.1"/>
    </source>
</evidence>
<accession>A0ABQ6MTJ7</accession>
<dbReference type="Proteomes" id="UP001165060">
    <property type="component" value="Unassembled WGS sequence"/>
</dbReference>
<gene>
    <name evidence="2" type="ORF">TeGR_g2577</name>
</gene>
<keyword evidence="3" id="KW-1185">Reference proteome</keyword>
<sequence>AAGGFSPVREASSSTAGRFYDAPSFGSLSPQLARPLPAPPPSHTDDPASPDQLELFESVDGEGSGMEYSPYSASGESGDWGQRLASM</sequence>
<dbReference type="EMBL" id="BRYB01006076">
    <property type="protein sequence ID" value="GMI33018.1"/>
    <property type="molecule type" value="Genomic_DNA"/>
</dbReference>
<evidence type="ECO:0000313" key="3">
    <source>
        <dbReference type="Proteomes" id="UP001165060"/>
    </source>
</evidence>
<organism evidence="2 3">
    <name type="scientific">Tetraparma gracilis</name>
    <dbReference type="NCBI Taxonomy" id="2962635"/>
    <lineage>
        <taxon>Eukaryota</taxon>
        <taxon>Sar</taxon>
        <taxon>Stramenopiles</taxon>
        <taxon>Ochrophyta</taxon>
        <taxon>Bolidophyceae</taxon>
        <taxon>Parmales</taxon>
        <taxon>Triparmaceae</taxon>
        <taxon>Tetraparma</taxon>
    </lineage>
</organism>
<comment type="caution">
    <text evidence="2">The sequence shown here is derived from an EMBL/GenBank/DDBJ whole genome shotgun (WGS) entry which is preliminary data.</text>
</comment>
<name>A0ABQ6MTJ7_9STRA</name>
<feature type="region of interest" description="Disordered" evidence="1">
    <location>
        <begin position="1"/>
        <end position="87"/>
    </location>
</feature>
<evidence type="ECO:0000256" key="1">
    <source>
        <dbReference type="SAM" id="MobiDB-lite"/>
    </source>
</evidence>
<reference evidence="2 3" key="1">
    <citation type="journal article" date="2023" name="Commun. Biol.">
        <title>Genome analysis of Parmales, the sister group of diatoms, reveals the evolutionary specialization of diatoms from phago-mixotrophs to photoautotrophs.</title>
        <authorList>
            <person name="Ban H."/>
            <person name="Sato S."/>
            <person name="Yoshikawa S."/>
            <person name="Yamada K."/>
            <person name="Nakamura Y."/>
            <person name="Ichinomiya M."/>
            <person name="Sato N."/>
            <person name="Blanc-Mathieu R."/>
            <person name="Endo H."/>
            <person name="Kuwata A."/>
            <person name="Ogata H."/>
        </authorList>
    </citation>
    <scope>NUCLEOTIDE SEQUENCE [LARGE SCALE GENOMIC DNA]</scope>
</reference>
<feature type="non-terminal residue" evidence="2">
    <location>
        <position position="1"/>
    </location>
</feature>
<protein>
    <submittedName>
        <fullName evidence="2">Uncharacterized protein</fullName>
    </submittedName>
</protein>